<dbReference type="AlphaFoldDB" id="A0A805ZZP2"/>
<dbReference type="SUPFAM" id="SSF160515">
    <property type="entry name" value="YueI-like"/>
    <property type="match status" value="1"/>
</dbReference>
<name>A0A805ZZP2_LACGA</name>
<reference evidence="1 2" key="1">
    <citation type="journal article" date="2006" name="Proc. Natl. Acad. Sci. U.S.A.">
        <title>Comparative genomics of the lactic acid bacteria.</title>
        <authorList>
            <person name="Makarova K."/>
            <person name="Slesarev A."/>
            <person name="Wolf Y."/>
            <person name="Sorokin A."/>
            <person name="Mirkin B."/>
            <person name="Koonin E."/>
            <person name="Pavlov A."/>
            <person name="Pavlova N."/>
            <person name="Karamychev V."/>
            <person name="Polouchine N."/>
            <person name="Shakhova V."/>
            <person name="Grigoriev I."/>
            <person name="Lou Y."/>
            <person name="Rohksar D."/>
            <person name="Lucas S."/>
            <person name="Huang K."/>
            <person name="Goodstein D.M."/>
            <person name="Hawkins T."/>
            <person name="Plengvidhya V."/>
            <person name="Welker D."/>
            <person name="Hughes J."/>
            <person name="Goh Y."/>
            <person name="Benson A."/>
            <person name="Baldwin K."/>
            <person name="Lee J.H."/>
            <person name="Diaz-Muniz I."/>
            <person name="Dosti B."/>
            <person name="Smeianov V."/>
            <person name="Wechter W."/>
            <person name="Barabote R."/>
            <person name="Lorca G."/>
            <person name="Altermann E."/>
            <person name="Barrangou R."/>
            <person name="Ganesan B."/>
            <person name="Xie Y."/>
            <person name="Rawsthorne H."/>
            <person name="Tamir D."/>
            <person name="Parker C."/>
            <person name="Breidt F."/>
            <person name="Broadbent J."/>
            <person name="Hutkins R."/>
            <person name="O'Sullivan D."/>
            <person name="Steele J."/>
            <person name="Unlu G."/>
            <person name="Saier M."/>
            <person name="Klaenhammer T."/>
            <person name="Richardson P."/>
            <person name="Kozyavkin S."/>
            <person name="Weimer B."/>
            <person name="Mills D."/>
        </authorList>
    </citation>
    <scope>NUCLEOTIDE SEQUENCE [LARGE SCALE GENOMIC DNA]</scope>
    <source>
        <strain evidence="2">ATCC 33323 / DSM 20243 / BCRC 14619 / CIP 102991 / JCM 1131 / KCTC 3163 / NCIMB 11718 / NCTC 13722 / AM63</strain>
    </source>
</reference>
<evidence type="ECO:0008006" key="3">
    <source>
        <dbReference type="Google" id="ProtNLM"/>
    </source>
</evidence>
<dbReference type="Pfam" id="PF07997">
    <property type="entry name" value="DUF1694"/>
    <property type="match status" value="1"/>
</dbReference>
<proteinExistence type="predicted"/>
<dbReference type="Gene3D" id="3.30.1330.30">
    <property type="match status" value="1"/>
</dbReference>
<protein>
    <recommendedName>
        <fullName evidence="3">DUF1694 domain-containing protein</fullName>
    </recommendedName>
</protein>
<dbReference type="KEGG" id="lga:LGAS_1227"/>
<accession>A0A805ZZP2</accession>
<gene>
    <name evidence="1" type="ordered locus">LGAS_1227</name>
</gene>
<dbReference type="Proteomes" id="UP000000664">
    <property type="component" value="Chromosome"/>
</dbReference>
<dbReference type="EMBL" id="CP000413">
    <property type="protein sequence ID" value="ABJ60596.1"/>
    <property type="molecule type" value="Genomic_DNA"/>
</dbReference>
<evidence type="ECO:0000313" key="2">
    <source>
        <dbReference type="Proteomes" id="UP000000664"/>
    </source>
</evidence>
<sequence length="215" mass="25001">MTKWNQKLMKLLSLNGTTRSFNIYCFITKSLSNCGKTFLFSPLLLCYTKNKAFNQKKENKIMTKDLNTRLENAAKGITPQTRPDERRRYLGSLRERVLVRMTVEETNNQALDTLFLKHINDFKGYTILINGKMPQNNFINKLMGLCSQQDIKFTLINDDTAKDEPNATGVLVVSKTAINHYRIEINQVYAPEAPHEQLSEPKKESFWNRLFRKKD</sequence>
<dbReference type="InterPro" id="IPR029064">
    <property type="entry name" value="Ribosomal_eL30-like_sf"/>
</dbReference>
<dbReference type="InterPro" id="IPR012543">
    <property type="entry name" value="DUF1694"/>
</dbReference>
<evidence type="ECO:0000313" key="1">
    <source>
        <dbReference type="EMBL" id="ABJ60596.1"/>
    </source>
</evidence>
<organism evidence="1 2">
    <name type="scientific">Lactobacillus gasseri (strain ATCC 33323 / DSM 20243 / BCRC 14619 / CIP 102991 / JCM 1131 / KCTC 3163 / NCIMB 11718 / NCTC 13722 / AM63)</name>
    <dbReference type="NCBI Taxonomy" id="324831"/>
    <lineage>
        <taxon>Bacteria</taxon>
        <taxon>Bacillati</taxon>
        <taxon>Bacillota</taxon>
        <taxon>Bacilli</taxon>
        <taxon>Lactobacillales</taxon>
        <taxon>Lactobacillaceae</taxon>
        <taxon>Lactobacillus</taxon>
    </lineage>
</organism>